<gene>
    <name evidence="2" type="ORF">BGZ65_012906</name>
</gene>
<comment type="caution">
    <text evidence="2">The sequence shown here is derived from an EMBL/GenBank/DDBJ whole genome shotgun (WGS) entry which is preliminary data.</text>
</comment>
<dbReference type="Proteomes" id="UP000749646">
    <property type="component" value="Unassembled WGS sequence"/>
</dbReference>
<proteinExistence type="predicted"/>
<evidence type="ECO:0000256" key="1">
    <source>
        <dbReference type="SAM" id="MobiDB-lite"/>
    </source>
</evidence>
<evidence type="ECO:0000313" key="2">
    <source>
        <dbReference type="EMBL" id="KAF9959981.1"/>
    </source>
</evidence>
<sequence length="118" mass="13164">MSDRPFGSFLQQNIEEALPTVPLRTGNADKKDFLNQEFKTQTDAKTHVAEHPGDLIYRLFFSKKTRCTQGLCLTNPGLNVSSSLALLKVDSDTDEDYRSHMSESSSAYTEAKGFLKGQ</sequence>
<reference evidence="2" key="1">
    <citation type="journal article" date="2020" name="Fungal Divers.">
        <title>Resolving the Mortierellaceae phylogeny through synthesis of multi-gene phylogenetics and phylogenomics.</title>
        <authorList>
            <person name="Vandepol N."/>
            <person name="Liber J."/>
            <person name="Desiro A."/>
            <person name="Na H."/>
            <person name="Kennedy M."/>
            <person name="Barry K."/>
            <person name="Grigoriev I.V."/>
            <person name="Miller A.N."/>
            <person name="O'Donnell K."/>
            <person name="Stajich J.E."/>
            <person name="Bonito G."/>
        </authorList>
    </citation>
    <scope>NUCLEOTIDE SEQUENCE</scope>
    <source>
        <strain evidence="2">MES-2147</strain>
    </source>
</reference>
<feature type="region of interest" description="Disordered" evidence="1">
    <location>
        <begin position="96"/>
        <end position="118"/>
    </location>
</feature>
<evidence type="ECO:0000313" key="3">
    <source>
        <dbReference type="Proteomes" id="UP000749646"/>
    </source>
</evidence>
<accession>A0A9P6M1E9</accession>
<keyword evidence="3" id="KW-1185">Reference proteome</keyword>
<protein>
    <submittedName>
        <fullName evidence="2">Uncharacterized protein</fullName>
    </submittedName>
</protein>
<dbReference type="EMBL" id="JAAAHW010006483">
    <property type="protein sequence ID" value="KAF9959981.1"/>
    <property type="molecule type" value="Genomic_DNA"/>
</dbReference>
<name>A0A9P6M1E9_9FUNG</name>
<dbReference type="AlphaFoldDB" id="A0A9P6M1E9"/>
<organism evidence="2 3">
    <name type="scientific">Modicella reniformis</name>
    <dbReference type="NCBI Taxonomy" id="1440133"/>
    <lineage>
        <taxon>Eukaryota</taxon>
        <taxon>Fungi</taxon>
        <taxon>Fungi incertae sedis</taxon>
        <taxon>Mucoromycota</taxon>
        <taxon>Mortierellomycotina</taxon>
        <taxon>Mortierellomycetes</taxon>
        <taxon>Mortierellales</taxon>
        <taxon>Mortierellaceae</taxon>
        <taxon>Modicella</taxon>
    </lineage>
</organism>